<reference evidence="3" key="1">
    <citation type="submission" date="2016-10" db="EMBL/GenBank/DDBJ databases">
        <authorList>
            <person name="Varghese N."/>
            <person name="Submissions S."/>
        </authorList>
    </citation>
    <scope>NUCLEOTIDE SEQUENCE [LARGE SCALE GENOMIC DNA]</scope>
    <source>
        <strain evidence="3">BL47</strain>
    </source>
</reference>
<dbReference type="OrthoDB" id="8003466at2"/>
<sequence length="99" mass="10408">MRRVLTLAAVVGLAVALGGCPDKAALDLTGRAALPPVPADLEACIHRTFPEIPARAFGRREAVGIIADAKLLDRAKTACGERALLWMNAVTAEFGRSTL</sequence>
<dbReference type="PROSITE" id="PS51257">
    <property type="entry name" value="PROKAR_LIPOPROTEIN"/>
    <property type="match status" value="1"/>
</dbReference>
<feature type="signal peptide" evidence="1">
    <location>
        <begin position="1"/>
        <end position="24"/>
    </location>
</feature>
<dbReference type="EMBL" id="FNHS01000003">
    <property type="protein sequence ID" value="SDM67950.1"/>
    <property type="molecule type" value="Genomic_DNA"/>
</dbReference>
<keyword evidence="1" id="KW-0732">Signal</keyword>
<accession>A0A1G9V775</accession>
<dbReference type="RefSeq" id="WP_091714061.1">
    <property type="nucleotide sequence ID" value="NZ_FNHS01000003.1"/>
</dbReference>
<feature type="chain" id="PRO_5011701739" evidence="1">
    <location>
        <begin position="25"/>
        <end position="99"/>
    </location>
</feature>
<evidence type="ECO:0000313" key="2">
    <source>
        <dbReference type="EMBL" id="SDM67950.1"/>
    </source>
</evidence>
<dbReference type="Proteomes" id="UP000198704">
    <property type="component" value="Unassembled WGS sequence"/>
</dbReference>
<organism evidence="2 3">
    <name type="scientific">Methylobacterium phyllostachyos</name>
    <dbReference type="NCBI Taxonomy" id="582672"/>
    <lineage>
        <taxon>Bacteria</taxon>
        <taxon>Pseudomonadati</taxon>
        <taxon>Pseudomonadota</taxon>
        <taxon>Alphaproteobacteria</taxon>
        <taxon>Hyphomicrobiales</taxon>
        <taxon>Methylobacteriaceae</taxon>
        <taxon>Methylobacterium</taxon>
    </lineage>
</organism>
<keyword evidence="3" id="KW-1185">Reference proteome</keyword>
<protein>
    <submittedName>
        <fullName evidence="2">Uncharacterized protein</fullName>
    </submittedName>
</protein>
<proteinExistence type="predicted"/>
<name>A0A1G9V775_9HYPH</name>
<evidence type="ECO:0000313" key="3">
    <source>
        <dbReference type="Proteomes" id="UP000198704"/>
    </source>
</evidence>
<dbReference type="STRING" id="582672.SAMN05216360_10391"/>
<evidence type="ECO:0000256" key="1">
    <source>
        <dbReference type="SAM" id="SignalP"/>
    </source>
</evidence>
<gene>
    <name evidence="2" type="ORF">SAMN05216360_10391</name>
</gene>
<dbReference type="AlphaFoldDB" id="A0A1G9V775"/>